<dbReference type="WBParaSite" id="PS1159_v2.g16993.t1">
    <property type="protein sequence ID" value="PS1159_v2.g16993.t1"/>
    <property type="gene ID" value="PS1159_v2.g16993"/>
</dbReference>
<evidence type="ECO:0000313" key="2">
    <source>
        <dbReference type="WBParaSite" id="PS1159_v2.g16993.t1"/>
    </source>
</evidence>
<proteinExistence type="predicted"/>
<organism evidence="1 2">
    <name type="scientific">Panagrolaimus sp. PS1159</name>
    <dbReference type="NCBI Taxonomy" id="55785"/>
    <lineage>
        <taxon>Eukaryota</taxon>
        <taxon>Metazoa</taxon>
        <taxon>Ecdysozoa</taxon>
        <taxon>Nematoda</taxon>
        <taxon>Chromadorea</taxon>
        <taxon>Rhabditida</taxon>
        <taxon>Tylenchina</taxon>
        <taxon>Panagrolaimomorpha</taxon>
        <taxon>Panagrolaimoidea</taxon>
        <taxon>Panagrolaimidae</taxon>
        <taxon>Panagrolaimus</taxon>
    </lineage>
</organism>
<dbReference type="Proteomes" id="UP000887580">
    <property type="component" value="Unplaced"/>
</dbReference>
<evidence type="ECO:0000313" key="1">
    <source>
        <dbReference type="Proteomes" id="UP000887580"/>
    </source>
</evidence>
<reference evidence="2" key="1">
    <citation type="submission" date="2022-11" db="UniProtKB">
        <authorList>
            <consortium name="WormBaseParasite"/>
        </authorList>
    </citation>
    <scope>IDENTIFICATION</scope>
</reference>
<protein>
    <submittedName>
        <fullName evidence="2">Uncharacterized protein</fullName>
    </submittedName>
</protein>
<sequence>MVISVGCDIADGDFKLYNSLTNKRRSFELKPIDQDNVNFIEEFFNEIKIKTDEIIDCFCVFMDETCKNKFRQKFIEYAKIQSNIKNVQIVSIEVLDLCSAIKNLSFSPEIGNLIWIFDCREEKICCDIWMFSKGNYWKLETRCEVEKTFKDIKRSPTIEDLQIVKSKLEQFFTNPYIFVLSDCAVNKDFFKAVFSKYKRMMFSDDYEYDESALNLARSILNENGYLKFKSEMNLGRILQIKIRD</sequence>
<accession>A0AC35FFB3</accession>
<name>A0AC35FFB3_9BILA</name>